<feature type="chain" id="PRO_5009309231" evidence="2">
    <location>
        <begin position="31"/>
        <end position="233"/>
    </location>
</feature>
<proteinExistence type="predicted"/>
<keyword evidence="1" id="KW-1133">Transmembrane helix</keyword>
<feature type="transmembrane region" description="Helical" evidence="1">
    <location>
        <begin position="212"/>
        <end position="231"/>
    </location>
</feature>
<keyword evidence="1" id="KW-0812">Transmembrane</keyword>
<accession>A0A1I7URF1</accession>
<sequence length="233" mass="27840">MDLNIPRLHSLVNRLFIGLVVLFTVSSSRGFTRDEIAEQWNTTLNMIDGYKYFVDNPENLAVIIKFPVMVIDMVYEVFPDDIRGIIDQSAYVSTLFLNHYMKLAEFFRDMSRRGIEYDRKAIEETIWSRWEFKKHQEFIEEVQDVSSLKLDFGEMLKGMSWMTNKCKEQCGRIPAVYKAIKSFEGLKYSQLPRNKHLFKHTSHYLEGDEYQFFFWITLVIAVVFNFVYWYYND</sequence>
<name>A0A1I7URF1_9PELO</name>
<organism evidence="3 4">
    <name type="scientific">Caenorhabditis tropicalis</name>
    <dbReference type="NCBI Taxonomy" id="1561998"/>
    <lineage>
        <taxon>Eukaryota</taxon>
        <taxon>Metazoa</taxon>
        <taxon>Ecdysozoa</taxon>
        <taxon>Nematoda</taxon>
        <taxon>Chromadorea</taxon>
        <taxon>Rhabditida</taxon>
        <taxon>Rhabditina</taxon>
        <taxon>Rhabditomorpha</taxon>
        <taxon>Rhabditoidea</taxon>
        <taxon>Rhabditidae</taxon>
        <taxon>Peloderinae</taxon>
        <taxon>Caenorhabditis</taxon>
    </lineage>
</organism>
<keyword evidence="1" id="KW-0472">Membrane</keyword>
<evidence type="ECO:0000313" key="4">
    <source>
        <dbReference type="WBParaSite" id="Csp11.Scaffold630.g18597.t1"/>
    </source>
</evidence>
<dbReference type="Proteomes" id="UP000095282">
    <property type="component" value="Unplaced"/>
</dbReference>
<keyword evidence="2" id="KW-0732">Signal</keyword>
<protein>
    <submittedName>
        <fullName evidence="4">Transmembrane protein</fullName>
    </submittedName>
</protein>
<reference evidence="4" key="1">
    <citation type="submission" date="2016-11" db="UniProtKB">
        <authorList>
            <consortium name="WormBaseParasite"/>
        </authorList>
    </citation>
    <scope>IDENTIFICATION</scope>
</reference>
<dbReference type="WBParaSite" id="Csp11.Scaffold630.g18597.t1">
    <property type="protein sequence ID" value="Csp11.Scaffold630.g18597.t1"/>
    <property type="gene ID" value="Csp11.Scaffold630.g18597"/>
</dbReference>
<keyword evidence="3" id="KW-1185">Reference proteome</keyword>
<feature type="signal peptide" evidence="2">
    <location>
        <begin position="1"/>
        <end position="30"/>
    </location>
</feature>
<evidence type="ECO:0000256" key="2">
    <source>
        <dbReference type="SAM" id="SignalP"/>
    </source>
</evidence>
<evidence type="ECO:0000256" key="1">
    <source>
        <dbReference type="SAM" id="Phobius"/>
    </source>
</evidence>
<evidence type="ECO:0000313" key="3">
    <source>
        <dbReference type="Proteomes" id="UP000095282"/>
    </source>
</evidence>
<dbReference type="AlphaFoldDB" id="A0A1I7URF1"/>